<dbReference type="InterPro" id="IPR000326">
    <property type="entry name" value="PAP2/HPO"/>
</dbReference>
<comment type="caution">
    <text evidence="3">The sequence shown here is derived from an EMBL/GenBank/DDBJ whole genome shotgun (WGS) entry which is preliminary data.</text>
</comment>
<feature type="transmembrane region" description="Helical" evidence="1">
    <location>
        <begin position="43"/>
        <end position="70"/>
    </location>
</feature>
<feature type="transmembrane region" description="Helical" evidence="1">
    <location>
        <begin position="150"/>
        <end position="172"/>
    </location>
</feature>
<dbReference type="SUPFAM" id="SSF48317">
    <property type="entry name" value="Acid phosphatase/Vanadium-dependent haloperoxidase"/>
    <property type="match status" value="1"/>
</dbReference>
<name>A0A0F5I670_BACTR</name>
<feature type="transmembrane region" description="Helical" evidence="1">
    <location>
        <begin position="77"/>
        <end position="97"/>
    </location>
</feature>
<gene>
    <name evidence="3" type="ORF">QY95_01231</name>
</gene>
<feature type="transmembrane region" description="Helical" evidence="1">
    <location>
        <begin position="117"/>
        <end position="138"/>
    </location>
</feature>
<dbReference type="OrthoDB" id="9789113at2"/>
<dbReference type="Proteomes" id="UP000031563">
    <property type="component" value="Unassembled WGS sequence"/>
</dbReference>
<feature type="transmembrane region" description="Helical" evidence="1">
    <location>
        <begin position="178"/>
        <end position="196"/>
    </location>
</feature>
<dbReference type="PANTHER" id="PTHR14969">
    <property type="entry name" value="SPHINGOSINE-1-PHOSPHATE PHOSPHOHYDROLASE"/>
    <property type="match status" value="1"/>
</dbReference>
<dbReference type="RefSeq" id="WP_039233160.1">
    <property type="nucleotide sequence ID" value="NZ_JWIQ02000013.1"/>
</dbReference>
<accession>A0A0F5HY68</accession>
<sequence length="213" mass="24262">MRTVVFGVSLMILAILMGVTGLPAVEAFDRQVIFIFEAIRTKFLTGFFIFFTELGSFKVLFPFALVLSIIGLWRKRYWEALFIMIVFWTVRGANRLLKELFERERPSFGQVVEAGGYSFPSGHAMNSTAFLLFLLYLLIHMFKLGRKHSLVWTVVTVTVIILIALSRVYLGVHYLTDIIAGISAGLVIVLLLISLYERLTGKKTSWKEDRKLA</sequence>
<evidence type="ECO:0000313" key="3">
    <source>
        <dbReference type="EMBL" id="KKB40657.1"/>
    </source>
</evidence>
<dbReference type="EMBL" id="JWIR02000027">
    <property type="protein sequence ID" value="KKB40657.1"/>
    <property type="molecule type" value="Genomic_DNA"/>
</dbReference>
<dbReference type="Pfam" id="PF01569">
    <property type="entry name" value="PAP2"/>
    <property type="match status" value="1"/>
</dbReference>
<dbReference type="PANTHER" id="PTHR14969:SF13">
    <property type="entry name" value="AT30094P"/>
    <property type="match status" value="1"/>
</dbReference>
<evidence type="ECO:0000313" key="4">
    <source>
        <dbReference type="Proteomes" id="UP000031563"/>
    </source>
</evidence>
<proteinExistence type="predicted"/>
<dbReference type="SMART" id="SM00014">
    <property type="entry name" value="acidPPc"/>
    <property type="match status" value="1"/>
</dbReference>
<keyword evidence="1" id="KW-1133">Transmembrane helix</keyword>
<reference evidence="3" key="1">
    <citation type="submission" date="2015-02" db="EMBL/GenBank/DDBJ databases">
        <title>Genome Assembly of Bacillaceae bacterium MTCC 8252.</title>
        <authorList>
            <person name="Verma A."/>
            <person name="Khatri I."/>
            <person name="Mual P."/>
            <person name="Subramanian S."/>
            <person name="Krishnamurthi S."/>
        </authorList>
    </citation>
    <scope>NUCLEOTIDE SEQUENCE [LARGE SCALE GENOMIC DNA]</scope>
    <source>
        <strain evidence="3">MTCC 8252</strain>
    </source>
</reference>
<dbReference type="AlphaFoldDB" id="A0A0F5I670"/>
<organism evidence="3 4">
    <name type="scientific">Bacillus thermotolerans</name>
    <name type="common">Quasibacillus thermotolerans</name>
    <dbReference type="NCBI Taxonomy" id="1221996"/>
    <lineage>
        <taxon>Bacteria</taxon>
        <taxon>Bacillati</taxon>
        <taxon>Bacillota</taxon>
        <taxon>Bacilli</taxon>
        <taxon>Bacillales</taxon>
        <taxon>Bacillaceae</taxon>
        <taxon>Bacillus</taxon>
    </lineage>
</organism>
<dbReference type="CDD" id="cd03392">
    <property type="entry name" value="PAP2_like_2"/>
    <property type="match status" value="1"/>
</dbReference>
<protein>
    <submittedName>
        <fullName evidence="3">Membrane-associated phospholipid phosphatase</fullName>
    </submittedName>
</protein>
<dbReference type="Gene3D" id="1.20.144.10">
    <property type="entry name" value="Phosphatidic acid phosphatase type 2/haloperoxidase"/>
    <property type="match status" value="2"/>
</dbReference>
<feature type="domain" description="Phosphatidic acid phosphatase type 2/haloperoxidase" evidence="2">
    <location>
        <begin position="82"/>
        <end position="193"/>
    </location>
</feature>
<keyword evidence="1" id="KW-0472">Membrane</keyword>
<keyword evidence="4" id="KW-1185">Reference proteome</keyword>
<dbReference type="InterPro" id="IPR036938">
    <property type="entry name" value="PAP2/HPO_sf"/>
</dbReference>
<evidence type="ECO:0000256" key="1">
    <source>
        <dbReference type="SAM" id="Phobius"/>
    </source>
</evidence>
<evidence type="ECO:0000259" key="2">
    <source>
        <dbReference type="SMART" id="SM00014"/>
    </source>
</evidence>
<accession>A0A0F5I670</accession>
<keyword evidence="1" id="KW-0812">Transmembrane</keyword>
<dbReference type="STRING" id="1221996.QY95_01231"/>